<protein>
    <submittedName>
        <fullName evidence="1">Transcription initiation protein</fullName>
    </submittedName>
</protein>
<gene>
    <name evidence="1" type="ORF">DIT97_14000</name>
</gene>
<sequence>MVKYLISFPSAAMIIPDGDLEAVGRDAHAVIEEAKAVGVYVFAGGIDDAVPPVLVSADGTFAAGGYSWATPLNGGFTVLELPSREDAVAWAARIAKACRCDQELRVFGFDPRS</sequence>
<dbReference type="SUPFAM" id="SSF54909">
    <property type="entry name" value="Dimeric alpha+beta barrel"/>
    <property type="match status" value="1"/>
</dbReference>
<proteinExistence type="predicted"/>
<dbReference type="AlphaFoldDB" id="A0A3D3R694"/>
<dbReference type="InterPro" id="IPR011008">
    <property type="entry name" value="Dimeric_a/b-barrel"/>
</dbReference>
<accession>A0A3D3R694</accession>
<name>A0A3D3R694_9PLAN</name>
<dbReference type="Proteomes" id="UP000263642">
    <property type="component" value="Unassembled WGS sequence"/>
</dbReference>
<dbReference type="EMBL" id="DQAY01000080">
    <property type="protein sequence ID" value="HCO24096.1"/>
    <property type="molecule type" value="Genomic_DNA"/>
</dbReference>
<evidence type="ECO:0000313" key="1">
    <source>
        <dbReference type="EMBL" id="HCO24096.1"/>
    </source>
</evidence>
<evidence type="ECO:0000313" key="2">
    <source>
        <dbReference type="Proteomes" id="UP000263642"/>
    </source>
</evidence>
<organism evidence="1 2">
    <name type="scientific">Gimesia maris</name>
    <dbReference type="NCBI Taxonomy" id="122"/>
    <lineage>
        <taxon>Bacteria</taxon>
        <taxon>Pseudomonadati</taxon>
        <taxon>Planctomycetota</taxon>
        <taxon>Planctomycetia</taxon>
        <taxon>Planctomycetales</taxon>
        <taxon>Planctomycetaceae</taxon>
        <taxon>Gimesia</taxon>
    </lineage>
</organism>
<dbReference type="Gene3D" id="3.30.70.1060">
    <property type="entry name" value="Dimeric alpha+beta barrel"/>
    <property type="match status" value="1"/>
</dbReference>
<reference evidence="1 2" key="1">
    <citation type="journal article" date="2018" name="Nat. Biotechnol.">
        <title>A standardized bacterial taxonomy based on genome phylogeny substantially revises the tree of life.</title>
        <authorList>
            <person name="Parks D.H."/>
            <person name="Chuvochina M."/>
            <person name="Waite D.W."/>
            <person name="Rinke C."/>
            <person name="Skarshewski A."/>
            <person name="Chaumeil P.A."/>
            <person name="Hugenholtz P."/>
        </authorList>
    </citation>
    <scope>NUCLEOTIDE SEQUENCE [LARGE SCALE GENOMIC DNA]</scope>
    <source>
        <strain evidence="1">UBA9375</strain>
    </source>
</reference>
<comment type="caution">
    <text evidence="1">The sequence shown here is derived from an EMBL/GenBank/DDBJ whole genome shotgun (WGS) entry which is preliminary data.</text>
</comment>